<name>A0A381NA57_9ZZZZ</name>
<dbReference type="InterPro" id="IPR015391">
    <property type="entry name" value="SurA_N"/>
</dbReference>
<feature type="domain" description="PpiC" evidence="2">
    <location>
        <begin position="176"/>
        <end position="276"/>
    </location>
</feature>
<organism evidence="3">
    <name type="scientific">marine metagenome</name>
    <dbReference type="NCBI Taxonomy" id="408172"/>
    <lineage>
        <taxon>unclassified sequences</taxon>
        <taxon>metagenomes</taxon>
        <taxon>ecological metagenomes</taxon>
    </lineage>
</organism>
<dbReference type="Gene3D" id="3.10.50.40">
    <property type="match status" value="2"/>
</dbReference>
<dbReference type="InterPro" id="IPR027304">
    <property type="entry name" value="Trigger_fact/SurA_dom_sf"/>
</dbReference>
<dbReference type="InterPro" id="IPR023058">
    <property type="entry name" value="PPIase_PpiC_CS"/>
</dbReference>
<dbReference type="SUPFAM" id="SSF109998">
    <property type="entry name" value="Triger factor/SurA peptide-binding domain-like"/>
    <property type="match status" value="1"/>
</dbReference>
<protein>
    <recommendedName>
        <fullName evidence="2">PpiC domain-containing protein</fullName>
    </recommendedName>
</protein>
<keyword evidence="1" id="KW-0574">Periplasm</keyword>
<evidence type="ECO:0000259" key="2">
    <source>
        <dbReference type="PROSITE" id="PS50198"/>
    </source>
</evidence>
<dbReference type="EMBL" id="UINC01000222">
    <property type="protein sequence ID" value="SUZ51405.1"/>
    <property type="molecule type" value="Genomic_DNA"/>
</dbReference>
<dbReference type="PANTHER" id="PTHR47245:SF2">
    <property type="entry name" value="PEPTIDYL-PROLYL CIS-TRANS ISOMERASE HP_0175-RELATED"/>
    <property type="match status" value="1"/>
</dbReference>
<dbReference type="InterPro" id="IPR000297">
    <property type="entry name" value="PPIase_PpiC"/>
</dbReference>
<dbReference type="SUPFAM" id="SSF54534">
    <property type="entry name" value="FKBP-like"/>
    <property type="match status" value="1"/>
</dbReference>
<dbReference type="PROSITE" id="PS50198">
    <property type="entry name" value="PPIC_PPIASE_2"/>
    <property type="match status" value="1"/>
</dbReference>
<dbReference type="InterPro" id="IPR046357">
    <property type="entry name" value="PPIase_dom_sf"/>
</dbReference>
<dbReference type="InterPro" id="IPR050245">
    <property type="entry name" value="PrsA_foldase"/>
</dbReference>
<dbReference type="AlphaFoldDB" id="A0A381NA57"/>
<evidence type="ECO:0000256" key="1">
    <source>
        <dbReference type="ARBA" id="ARBA00022764"/>
    </source>
</evidence>
<dbReference type="Gene3D" id="1.10.4030.10">
    <property type="entry name" value="Porin chaperone SurA, peptide-binding domain"/>
    <property type="match status" value="1"/>
</dbReference>
<gene>
    <name evidence="3" type="ORF">METZ01_LOCUS4259</name>
</gene>
<proteinExistence type="predicted"/>
<evidence type="ECO:0000313" key="3">
    <source>
        <dbReference type="EMBL" id="SUZ51405.1"/>
    </source>
</evidence>
<reference evidence="3" key="1">
    <citation type="submission" date="2018-05" db="EMBL/GenBank/DDBJ databases">
        <authorList>
            <person name="Lanie J.A."/>
            <person name="Ng W.-L."/>
            <person name="Kazmierczak K.M."/>
            <person name="Andrzejewski T.M."/>
            <person name="Davidsen T.M."/>
            <person name="Wayne K.J."/>
            <person name="Tettelin H."/>
            <person name="Glass J.I."/>
            <person name="Rusch D."/>
            <person name="Podicherti R."/>
            <person name="Tsui H.-C.T."/>
            <person name="Winkler M.E."/>
        </authorList>
    </citation>
    <scope>NUCLEOTIDE SEQUENCE</scope>
</reference>
<dbReference type="PROSITE" id="PS01096">
    <property type="entry name" value="PPIC_PPIASE_1"/>
    <property type="match status" value="1"/>
</dbReference>
<dbReference type="GO" id="GO:0003755">
    <property type="term" value="F:peptidyl-prolyl cis-trans isomerase activity"/>
    <property type="evidence" value="ECO:0007669"/>
    <property type="project" value="InterPro"/>
</dbReference>
<dbReference type="Pfam" id="PF09312">
    <property type="entry name" value="SurA_N"/>
    <property type="match status" value="1"/>
</dbReference>
<dbReference type="Pfam" id="PF00639">
    <property type="entry name" value="Rotamase"/>
    <property type="match status" value="1"/>
</dbReference>
<dbReference type="PANTHER" id="PTHR47245">
    <property type="entry name" value="PEPTIDYLPROLYL ISOMERASE"/>
    <property type="match status" value="1"/>
</dbReference>
<sequence>MISPELMTAQVLGEEDVVDRVMAIVGDSIILQTEIQEELQRMAMSDGVTLPDPGPELDQMMSQVLQQMINRTLVLQEAARDTLLQIDESEIEDRVASRIDEVTQQFGGQSALQQALETDGLNLAEYRELLRTQIRQEQTQQLFLQRSLQNAPTIELSEDDLLESFQAARGQLQQRPKIITFTQVVLKPIPSEMAEQAARTEADSVLGEIRSGGDFEELAQLHSDDIGSAELGGDLGWFRRGAMVAEFDDAAFSMMDGQVSDIVQTEFGYHIIKIERSRGGEKRGRHILVMPEMTETDVQTARDTASVVLEQVKNGEPMEILFAQYSDQEAPDTIPVPFDQIDQLPLGYGVISTAMAKDVIGPIEYQTPRGDVRLAVVKVEEVREAGAYTFEDLRGQVAAQLQEQRQYARILEGLRAKTHIEIRQ</sequence>
<accession>A0A381NA57</accession>